<organism evidence="3 4">
    <name type="scientific">Roseospira goensis</name>
    <dbReference type="NCBI Taxonomy" id="391922"/>
    <lineage>
        <taxon>Bacteria</taxon>
        <taxon>Pseudomonadati</taxon>
        <taxon>Pseudomonadota</taxon>
        <taxon>Alphaproteobacteria</taxon>
        <taxon>Rhodospirillales</taxon>
        <taxon>Rhodospirillaceae</taxon>
        <taxon>Roseospira</taxon>
    </lineage>
</organism>
<dbReference type="AlphaFoldDB" id="A0A7W6S1R4"/>
<keyword evidence="4" id="KW-1185">Reference proteome</keyword>
<keyword evidence="2" id="KW-0812">Transmembrane</keyword>
<gene>
    <name evidence="3" type="ORF">GGD88_003063</name>
</gene>
<evidence type="ECO:0000256" key="2">
    <source>
        <dbReference type="SAM" id="Phobius"/>
    </source>
</evidence>
<evidence type="ECO:0000256" key="1">
    <source>
        <dbReference type="SAM" id="MobiDB-lite"/>
    </source>
</evidence>
<keyword evidence="2" id="KW-0472">Membrane</keyword>
<evidence type="ECO:0000313" key="4">
    <source>
        <dbReference type="Proteomes" id="UP000555728"/>
    </source>
</evidence>
<keyword evidence="2" id="KW-1133">Transmembrane helix</keyword>
<sequence>MTRGVLVSALMHGAIVVIAWLGLPQILREPPERQAMLVELVEIGEETTSITPVPTPPQPEADPDPEPAPQPPPEPAPPPPAPEPEPAPEPVPEPEPAPAPEPVPDPVPTPEPEPAPEPEPVPEPDPEPQPEPEAVTAPAPPVPVAKPVAPPRPPQRTPPAQTAATPPAAQPDAPDTVFDSMLRDLTGEGGAASEPRAETGAAAPRSNTGGRLSDRLTMTQLDAYKMRIADHVRSNWRFNVGGRDVLRMSVEIRVRVQPDGTVVGAEVIGGSGSYGGDPFFTAFADSARRAVLLSSPLPIPREYYDYFNDFTFVFTPQ</sequence>
<accession>A0A7W6S1R4</accession>
<feature type="compositionally biased region" description="Pro residues" evidence="1">
    <location>
        <begin position="53"/>
        <end position="113"/>
    </location>
</feature>
<feature type="compositionally biased region" description="Low complexity" evidence="1">
    <location>
        <begin position="158"/>
        <end position="177"/>
    </location>
</feature>
<proteinExistence type="predicted"/>
<dbReference type="SUPFAM" id="SSF74653">
    <property type="entry name" value="TolA/TonB C-terminal domain"/>
    <property type="match status" value="1"/>
</dbReference>
<feature type="transmembrane region" description="Helical" evidence="2">
    <location>
        <begin position="6"/>
        <end position="27"/>
    </location>
</feature>
<evidence type="ECO:0000313" key="3">
    <source>
        <dbReference type="EMBL" id="MBB4287316.1"/>
    </source>
</evidence>
<reference evidence="3 4" key="1">
    <citation type="submission" date="2020-08" db="EMBL/GenBank/DDBJ databases">
        <title>Genome sequencing of Purple Non-Sulfur Bacteria from various extreme environments.</title>
        <authorList>
            <person name="Mayer M."/>
        </authorList>
    </citation>
    <scope>NUCLEOTIDE SEQUENCE [LARGE SCALE GENOMIC DNA]</scope>
    <source>
        <strain evidence="3 4">JA135</strain>
    </source>
</reference>
<dbReference type="RefSeq" id="WP_184436931.1">
    <property type="nucleotide sequence ID" value="NZ_JACIGI010000033.1"/>
</dbReference>
<feature type="compositionally biased region" description="Pro residues" evidence="1">
    <location>
        <begin position="138"/>
        <end position="157"/>
    </location>
</feature>
<protein>
    <submittedName>
        <fullName evidence="3">Outer membrane biosynthesis protein TonB</fullName>
    </submittedName>
</protein>
<feature type="region of interest" description="Disordered" evidence="1">
    <location>
        <begin position="47"/>
        <end position="213"/>
    </location>
</feature>
<dbReference type="Pfam" id="PF13103">
    <property type="entry name" value="TonB_2"/>
    <property type="match status" value="1"/>
</dbReference>
<feature type="compositionally biased region" description="Acidic residues" evidence="1">
    <location>
        <begin position="114"/>
        <end position="130"/>
    </location>
</feature>
<comment type="caution">
    <text evidence="3">The sequence shown here is derived from an EMBL/GenBank/DDBJ whole genome shotgun (WGS) entry which is preliminary data.</text>
</comment>
<dbReference type="Gene3D" id="3.30.1150.10">
    <property type="match status" value="1"/>
</dbReference>
<dbReference type="EMBL" id="JACIGI010000033">
    <property type="protein sequence ID" value="MBB4287316.1"/>
    <property type="molecule type" value="Genomic_DNA"/>
</dbReference>
<name>A0A7W6S1R4_9PROT</name>
<dbReference type="Proteomes" id="UP000555728">
    <property type="component" value="Unassembled WGS sequence"/>
</dbReference>